<keyword evidence="1" id="KW-1133">Transmembrane helix</keyword>
<feature type="transmembrane region" description="Helical" evidence="1">
    <location>
        <begin position="180"/>
        <end position="209"/>
    </location>
</feature>
<reference evidence="2" key="1">
    <citation type="submission" date="2018-04" db="EMBL/GenBank/DDBJ databases">
        <title>Transcriptome of Schizaphis graminum biotype I.</title>
        <authorList>
            <person name="Scully E.D."/>
            <person name="Geib S.M."/>
            <person name="Palmer N.A."/>
            <person name="Koch K."/>
            <person name="Bradshaw J."/>
            <person name="Heng-Moss T."/>
            <person name="Sarath G."/>
        </authorList>
    </citation>
    <scope>NUCLEOTIDE SEQUENCE</scope>
</reference>
<evidence type="ECO:0000256" key="1">
    <source>
        <dbReference type="SAM" id="Phobius"/>
    </source>
</evidence>
<gene>
    <name evidence="2" type="ORF">g.150049</name>
</gene>
<keyword evidence="1" id="KW-0812">Transmembrane</keyword>
<accession>A0A2S2P391</accession>
<sequence length="215" mass="25029">MNKNVNKVMNYLFELPLSSDKDNHPTATDFVWLGLALNLFKFLVCELCLICTEIFMICIWCALITYYLPATKVDGNLMVKIITFMLFIITLLVLGIFCFITYSTLLKYVIEITFWIKNLWTCICLTFGYCRVLISFATTVMVVKHLMYLFWTVVRSIHRMFGISTHWLGHPDKHLTTSTLIRYCIFFYGLVWATGTFSLIYISGSVILIKRIITK</sequence>
<dbReference type="AlphaFoldDB" id="A0A2S2P391"/>
<feature type="transmembrane region" description="Helical" evidence="1">
    <location>
        <begin position="114"/>
        <end position="134"/>
    </location>
</feature>
<feature type="transmembrane region" description="Helical" evidence="1">
    <location>
        <begin position="81"/>
        <end position="102"/>
    </location>
</feature>
<protein>
    <submittedName>
        <fullName evidence="2">Uncharacterized protein</fullName>
    </submittedName>
</protein>
<organism evidence="2">
    <name type="scientific">Schizaphis graminum</name>
    <name type="common">Green bug aphid</name>
    <dbReference type="NCBI Taxonomy" id="13262"/>
    <lineage>
        <taxon>Eukaryota</taxon>
        <taxon>Metazoa</taxon>
        <taxon>Ecdysozoa</taxon>
        <taxon>Arthropoda</taxon>
        <taxon>Hexapoda</taxon>
        <taxon>Insecta</taxon>
        <taxon>Pterygota</taxon>
        <taxon>Neoptera</taxon>
        <taxon>Paraneoptera</taxon>
        <taxon>Hemiptera</taxon>
        <taxon>Sternorrhyncha</taxon>
        <taxon>Aphidomorpha</taxon>
        <taxon>Aphidoidea</taxon>
        <taxon>Aphididae</taxon>
        <taxon>Aphidini</taxon>
        <taxon>Schizaphis</taxon>
    </lineage>
</organism>
<evidence type="ECO:0000313" key="2">
    <source>
        <dbReference type="EMBL" id="MBY23933.1"/>
    </source>
</evidence>
<name>A0A2S2P391_SCHGA</name>
<keyword evidence="1" id="KW-0472">Membrane</keyword>
<dbReference type="EMBL" id="GGMR01011314">
    <property type="protein sequence ID" value="MBY23933.1"/>
    <property type="molecule type" value="Transcribed_RNA"/>
</dbReference>
<proteinExistence type="predicted"/>
<feature type="transmembrane region" description="Helical" evidence="1">
    <location>
        <begin position="39"/>
        <end position="69"/>
    </location>
</feature>